<protein>
    <submittedName>
        <fullName evidence="2">Uncharacterized protein</fullName>
    </submittedName>
</protein>
<dbReference type="GeneID" id="94020782"/>
<name>A0A1H2YQ70_9RHOB</name>
<dbReference type="AlphaFoldDB" id="A0A1H2YQ70"/>
<proteinExistence type="predicted"/>
<gene>
    <name evidence="2" type="ORF">SAMN04488041_104342</name>
</gene>
<dbReference type="RefSeq" id="WP_074636107.1">
    <property type="nucleotide sequence ID" value="NZ_CP160849.1"/>
</dbReference>
<keyword evidence="1" id="KW-0472">Membrane</keyword>
<accession>A0A1H2YQ70</accession>
<dbReference type="EMBL" id="FNNB01000004">
    <property type="protein sequence ID" value="SDX07383.1"/>
    <property type="molecule type" value="Genomic_DNA"/>
</dbReference>
<keyword evidence="1" id="KW-0812">Transmembrane</keyword>
<evidence type="ECO:0000256" key="1">
    <source>
        <dbReference type="SAM" id="Phobius"/>
    </source>
</evidence>
<sequence>MGKVSDRAIIWVFCVSGVLCLGIVAFLEVQYWVESIPFADTWAYFRNYHPIRHKLLVAFGWVFAAVSVTAGFVYVGRFALRRKR</sequence>
<organism evidence="2 3">
    <name type="scientific">Sulfitobacter pontiacus</name>
    <dbReference type="NCBI Taxonomy" id="60137"/>
    <lineage>
        <taxon>Bacteria</taxon>
        <taxon>Pseudomonadati</taxon>
        <taxon>Pseudomonadota</taxon>
        <taxon>Alphaproteobacteria</taxon>
        <taxon>Rhodobacterales</taxon>
        <taxon>Roseobacteraceae</taxon>
        <taxon>Sulfitobacter</taxon>
    </lineage>
</organism>
<keyword evidence="1" id="KW-1133">Transmembrane helix</keyword>
<feature type="transmembrane region" description="Helical" evidence="1">
    <location>
        <begin position="53"/>
        <end position="75"/>
    </location>
</feature>
<dbReference type="STRING" id="60137.SAMN04488041_104342"/>
<reference evidence="3" key="1">
    <citation type="submission" date="2016-10" db="EMBL/GenBank/DDBJ databases">
        <authorList>
            <person name="Varghese N."/>
            <person name="Submissions S."/>
        </authorList>
    </citation>
    <scope>NUCLEOTIDE SEQUENCE [LARGE SCALE GENOMIC DNA]</scope>
    <source>
        <strain evidence="3">DSM 10014</strain>
    </source>
</reference>
<dbReference type="Proteomes" id="UP000183076">
    <property type="component" value="Unassembled WGS sequence"/>
</dbReference>
<evidence type="ECO:0000313" key="2">
    <source>
        <dbReference type="EMBL" id="SDX07383.1"/>
    </source>
</evidence>
<evidence type="ECO:0000313" key="3">
    <source>
        <dbReference type="Proteomes" id="UP000183076"/>
    </source>
</evidence>
<feature type="transmembrane region" description="Helical" evidence="1">
    <location>
        <begin position="9"/>
        <end position="33"/>
    </location>
</feature>